<evidence type="ECO:0000256" key="2">
    <source>
        <dbReference type="SAM" id="MobiDB-lite"/>
    </source>
</evidence>
<dbReference type="PANTHER" id="PTHR23520">
    <property type="entry name" value="TRANSPORTER, PUTATIVE (AFU_ORTHOLOGUE AFUA_3G04000)-RELATED"/>
    <property type="match status" value="1"/>
</dbReference>
<feature type="compositionally biased region" description="Acidic residues" evidence="2">
    <location>
        <begin position="238"/>
        <end position="248"/>
    </location>
</feature>
<keyword evidence="3" id="KW-0812">Transmembrane</keyword>
<feature type="transmembrane region" description="Helical" evidence="3">
    <location>
        <begin position="451"/>
        <end position="474"/>
    </location>
</feature>
<dbReference type="InterPro" id="IPR036259">
    <property type="entry name" value="MFS_trans_sf"/>
</dbReference>
<evidence type="ECO:0000256" key="1">
    <source>
        <dbReference type="ARBA" id="ARBA00004141"/>
    </source>
</evidence>
<feature type="transmembrane region" description="Helical" evidence="3">
    <location>
        <begin position="297"/>
        <end position="320"/>
    </location>
</feature>
<dbReference type="RefSeq" id="XP_033657047.1">
    <property type="nucleotide sequence ID" value="XM_033793486.1"/>
</dbReference>
<feature type="transmembrane region" description="Helical" evidence="3">
    <location>
        <begin position="191"/>
        <end position="213"/>
    </location>
</feature>
<feature type="transmembrane region" description="Helical" evidence="3">
    <location>
        <begin position="91"/>
        <end position="108"/>
    </location>
</feature>
<dbReference type="OrthoDB" id="10027823at2759"/>
<feature type="region of interest" description="Disordered" evidence="2">
    <location>
        <begin position="238"/>
        <end position="258"/>
    </location>
</feature>
<keyword evidence="3" id="KW-1133">Transmembrane helix</keyword>
<evidence type="ECO:0000259" key="4">
    <source>
        <dbReference type="PROSITE" id="PS50850"/>
    </source>
</evidence>
<dbReference type="EMBL" id="ML986486">
    <property type="protein sequence ID" value="KAF2279508.1"/>
    <property type="molecule type" value="Genomic_DNA"/>
</dbReference>
<protein>
    <submittedName>
        <fullName evidence="5">Major facilitator superfamily transporter</fullName>
    </submittedName>
</protein>
<feature type="domain" description="Major facilitator superfamily (MFS) profile" evidence="4">
    <location>
        <begin position="25"/>
        <end position="481"/>
    </location>
</feature>
<sequence>MPDLSLFTSLVKGAGVYTVLKSTKDVKLLFLQRFIRLFAYGASYIILVHFLANLGISDEHVGLFMTLTMLGDVAISFVLTIITDQVGRRKVLAAGALLMGSSGIVFALSSRYWALLLASIVGVISPSGNEIGPFRAVEESILSQLTDKDDRSDIFVWYTMCGTAGAALGTVTSGWMIHALTTSATRTELEAYRVVFILYAALGFVKMILTLLLSRKVELERKHPAYHEILELENEELLTETSSEENEETTGHIPKRNNSQMYEPAAANGGVLSRLGRRARSLLPRISSQSLSILSRLILLFALDSFASGMASPSWLTYFFTTYHKIGAGALGTLFFTTNILATLSNFTALPLARRLGPLKTMTFTHLPSAIFLGLVPLPKSGSGGTWIAMAFLSLRACTQSMDQAPRQAFLAAAVRNEERTAILGVVNIVKTIAQAGGIGSSGFLAGKKMWVVMLSGAGLMKAGYDLLILWTFLGLPERER</sequence>
<dbReference type="Pfam" id="PF07690">
    <property type="entry name" value="MFS_1"/>
    <property type="match status" value="1"/>
</dbReference>
<dbReference type="Proteomes" id="UP000800097">
    <property type="component" value="Unassembled WGS sequence"/>
</dbReference>
<dbReference type="InterPro" id="IPR011701">
    <property type="entry name" value="MFS"/>
</dbReference>
<dbReference type="Gene3D" id="1.20.1250.20">
    <property type="entry name" value="MFS general substrate transporter like domains"/>
    <property type="match status" value="1"/>
</dbReference>
<accession>A0A6A6JUL2</accession>
<dbReference type="InterPro" id="IPR020846">
    <property type="entry name" value="MFS_dom"/>
</dbReference>
<comment type="subcellular location">
    <subcellularLocation>
        <location evidence="1">Membrane</location>
        <topology evidence="1">Multi-pass membrane protein</topology>
    </subcellularLocation>
</comment>
<gene>
    <name evidence="5" type="ORF">EI97DRAFT_178703</name>
</gene>
<evidence type="ECO:0000313" key="5">
    <source>
        <dbReference type="EMBL" id="KAF2279508.1"/>
    </source>
</evidence>
<feature type="transmembrane region" description="Helical" evidence="3">
    <location>
        <begin position="62"/>
        <end position="82"/>
    </location>
</feature>
<dbReference type="PROSITE" id="PS50850">
    <property type="entry name" value="MFS"/>
    <property type="match status" value="1"/>
</dbReference>
<dbReference type="PANTHER" id="PTHR23520:SF5">
    <property type="entry name" value="TRANSPORTER, PUTATIVE (AFU_ORTHOLOGUE AFUA_3G04000)-RELATED"/>
    <property type="match status" value="1"/>
</dbReference>
<organism evidence="5 6">
    <name type="scientific">Westerdykella ornata</name>
    <dbReference type="NCBI Taxonomy" id="318751"/>
    <lineage>
        <taxon>Eukaryota</taxon>
        <taxon>Fungi</taxon>
        <taxon>Dikarya</taxon>
        <taxon>Ascomycota</taxon>
        <taxon>Pezizomycotina</taxon>
        <taxon>Dothideomycetes</taxon>
        <taxon>Pleosporomycetidae</taxon>
        <taxon>Pleosporales</taxon>
        <taxon>Sporormiaceae</taxon>
        <taxon>Westerdykella</taxon>
    </lineage>
</organism>
<evidence type="ECO:0000313" key="6">
    <source>
        <dbReference type="Proteomes" id="UP000800097"/>
    </source>
</evidence>
<dbReference type="SUPFAM" id="SSF103473">
    <property type="entry name" value="MFS general substrate transporter"/>
    <property type="match status" value="1"/>
</dbReference>
<dbReference type="GO" id="GO:0022857">
    <property type="term" value="F:transmembrane transporter activity"/>
    <property type="evidence" value="ECO:0007669"/>
    <property type="project" value="InterPro"/>
</dbReference>
<name>A0A6A6JUL2_WESOR</name>
<dbReference type="GO" id="GO:0000329">
    <property type="term" value="C:fungal-type vacuole membrane"/>
    <property type="evidence" value="ECO:0007669"/>
    <property type="project" value="TreeGrafter"/>
</dbReference>
<keyword evidence="6" id="KW-1185">Reference proteome</keyword>
<dbReference type="GeneID" id="54546661"/>
<feature type="transmembrane region" description="Helical" evidence="3">
    <location>
        <begin position="155"/>
        <end position="179"/>
    </location>
</feature>
<dbReference type="AlphaFoldDB" id="A0A6A6JUL2"/>
<keyword evidence="3" id="KW-0472">Membrane</keyword>
<feature type="transmembrane region" description="Helical" evidence="3">
    <location>
        <begin position="326"/>
        <end position="353"/>
    </location>
</feature>
<feature type="transmembrane region" description="Helical" evidence="3">
    <location>
        <begin position="37"/>
        <end position="56"/>
    </location>
</feature>
<evidence type="ECO:0000256" key="3">
    <source>
        <dbReference type="SAM" id="Phobius"/>
    </source>
</evidence>
<reference evidence="5" key="1">
    <citation type="journal article" date="2020" name="Stud. Mycol.">
        <title>101 Dothideomycetes genomes: a test case for predicting lifestyles and emergence of pathogens.</title>
        <authorList>
            <person name="Haridas S."/>
            <person name="Albert R."/>
            <person name="Binder M."/>
            <person name="Bloem J."/>
            <person name="Labutti K."/>
            <person name="Salamov A."/>
            <person name="Andreopoulos B."/>
            <person name="Baker S."/>
            <person name="Barry K."/>
            <person name="Bills G."/>
            <person name="Bluhm B."/>
            <person name="Cannon C."/>
            <person name="Castanera R."/>
            <person name="Culley D."/>
            <person name="Daum C."/>
            <person name="Ezra D."/>
            <person name="Gonzalez J."/>
            <person name="Henrissat B."/>
            <person name="Kuo A."/>
            <person name="Liang C."/>
            <person name="Lipzen A."/>
            <person name="Lutzoni F."/>
            <person name="Magnuson J."/>
            <person name="Mondo S."/>
            <person name="Nolan M."/>
            <person name="Ohm R."/>
            <person name="Pangilinan J."/>
            <person name="Park H.-J."/>
            <person name="Ramirez L."/>
            <person name="Alfaro M."/>
            <person name="Sun H."/>
            <person name="Tritt A."/>
            <person name="Yoshinaga Y."/>
            <person name="Zwiers L.-H."/>
            <person name="Turgeon B."/>
            <person name="Goodwin S."/>
            <person name="Spatafora J."/>
            <person name="Crous P."/>
            <person name="Grigoriev I."/>
        </authorList>
    </citation>
    <scope>NUCLEOTIDE SEQUENCE</scope>
    <source>
        <strain evidence="5">CBS 379.55</strain>
    </source>
</reference>
<proteinExistence type="predicted"/>